<reference evidence="1" key="1">
    <citation type="submission" date="2021-02" db="EMBL/GenBank/DDBJ databases">
        <authorList>
            <person name="Dougan E. K."/>
            <person name="Rhodes N."/>
            <person name="Thang M."/>
            <person name="Chan C."/>
        </authorList>
    </citation>
    <scope>NUCLEOTIDE SEQUENCE</scope>
</reference>
<sequence length="195" mass="22054">MVACQRRIRLLVALGVAIFQACSPLHLTAPAVIVTFCHWRRWALARASSSVPRRSMDTVFSIVHPNFPGKLPNAEKKLRMETLLESATEKAQAEGYVLGTDARDFHKRKGWSTRDLKRWFEKNRDGLWCQLDFSVRSHGRAQMTVISAPVWGYDMEVHLSQTQTGSKIVVVKDLINLKTFCAVAGIGYVKAKRKN</sequence>
<evidence type="ECO:0000313" key="2">
    <source>
        <dbReference type="Proteomes" id="UP000604046"/>
    </source>
</evidence>
<accession>A0A812T0G4</accession>
<dbReference type="EMBL" id="CAJNDS010002510">
    <property type="protein sequence ID" value="CAE7504466.1"/>
    <property type="molecule type" value="Genomic_DNA"/>
</dbReference>
<proteinExistence type="predicted"/>
<protein>
    <submittedName>
        <fullName evidence="1">Uncharacterized protein</fullName>
    </submittedName>
</protein>
<dbReference type="AlphaFoldDB" id="A0A812T0G4"/>
<dbReference type="PROSITE" id="PS51257">
    <property type="entry name" value="PROKAR_LIPOPROTEIN"/>
    <property type="match status" value="1"/>
</dbReference>
<comment type="caution">
    <text evidence="1">The sequence shown here is derived from an EMBL/GenBank/DDBJ whole genome shotgun (WGS) entry which is preliminary data.</text>
</comment>
<dbReference type="Proteomes" id="UP000604046">
    <property type="component" value="Unassembled WGS sequence"/>
</dbReference>
<name>A0A812T0G4_9DINO</name>
<gene>
    <name evidence="1" type="ORF">SNAT2548_LOCUS28252</name>
</gene>
<evidence type="ECO:0000313" key="1">
    <source>
        <dbReference type="EMBL" id="CAE7504466.1"/>
    </source>
</evidence>
<keyword evidence="2" id="KW-1185">Reference proteome</keyword>
<dbReference type="OrthoDB" id="415506at2759"/>
<organism evidence="1 2">
    <name type="scientific">Symbiodinium natans</name>
    <dbReference type="NCBI Taxonomy" id="878477"/>
    <lineage>
        <taxon>Eukaryota</taxon>
        <taxon>Sar</taxon>
        <taxon>Alveolata</taxon>
        <taxon>Dinophyceae</taxon>
        <taxon>Suessiales</taxon>
        <taxon>Symbiodiniaceae</taxon>
        <taxon>Symbiodinium</taxon>
    </lineage>
</organism>